<sequence length="50" mass="4808">MGWKSALTLVLATMLGACAAPDGPDGANASAGSSKVKAYGVIDGGVTVVK</sequence>
<dbReference type="AlphaFoldDB" id="A0A378YXH0"/>
<accession>A0A378YXH0</accession>
<dbReference type="EMBL" id="CABPSO010000008">
    <property type="protein sequence ID" value="VVE67766.1"/>
    <property type="molecule type" value="Genomic_DNA"/>
</dbReference>
<feature type="chain" id="PRO_5017087029" description="Lipoprotein" evidence="1">
    <location>
        <begin position="20"/>
        <end position="50"/>
    </location>
</feature>
<evidence type="ECO:0000256" key="1">
    <source>
        <dbReference type="SAM" id="SignalP"/>
    </source>
</evidence>
<protein>
    <recommendedName>
        <fullName evidence="6">Lipoprotein</fullName>
    </recommendedName>
</protein>
<reference evidence="3 5" key="2">
    <citation type="submission" date="2019-08" db="EMBL/GenBank/DDBJ databases">
        <authorList>
            <person name="Peeters C."/>
        </authorList>
    </citation>
    <scope>NUCLEOTIDE SEQUENCE [LARGE SCALE GENOMIC DNA]</scope>
    <source>
        <strain evidence="3 5">LMG 31119</strain>
    </source>
</reference>
<keyword evidence="5" id="KW-1185">Reference proteome</keyword>
<dbReference type="Proteomes" id="UP000361468">
    <property type="component" value="Unassembled WGS sequence"/>
</dbReference>
<evidence type="ECO:0000313" key="2">
    <source>
        <dbReference type="EMBL" id="SUA81210.1"/>
    </source>
</evidence>
<evidence type="ECO:0000313" key="5">
    <source>
        <dbReference type="Proteomes" id="UP000361468"/>
    </source>
</evidence>
<evidence type="ECO:0000313" key="4">
    <source>
        <dbReference type="Proteomes" id="UP000254573"/>
    </source>
</evidence>
<keyword evidence="1" id="KW-0732">Signal</keyword>
<feature type="signal peptide" evidence="1">
    <location>
        <begin position="1"/>
        <end position="19"/>
    </location>
</feature>
<name>A0A378YXH0_9BURK</name>
<evidence type="ECO:0000313" key="3">
    <source>
        <dbReference type="EMBL" id="VVE67766.1"/>
    </source>
</evidence>
<organism evidence="2 4">
    <name type="scientific">Pandoraea pnomenusa</name>
    <dbReference type="NCBI Taxonomy" id="93220"/>
    <lineage>
        <taxon>Bacteria</taxon>
        <taxon>Pseudomonadati</taxon>
        <taxon>Pseudomonadota</taxon>
        <taxon>Betaproteobacteria</taxon>
        <taxon>Burkholderiales</taxon>
        <taxon>Burkholderiaceae</taxon>
        <taxon>Pandoraea</taxon>
    </lineage>
</organism>
<gene>
    <name evidence="2" type="ORF">NCTC13160_04145</name>
    <name evidence="3" type="ORF">PPN31119_02690</name>
</gene>
<proteinExistence type="predicted"/>
<evidence type="ECO:0008006" key="6">
    <source>
        <dbReference type="Google" id="ProtNLM"/>
    </source>
</evidence>
<dbReference type="Proteomes" id="UP000254573">
    <property type="component" value="Unassembled WGS sequence"/>
</dbReference>
<dbReference type="EMBL" id="UGSG01000001">
    <property type="protein sequence ID" value="SUA81210.1"/>
    <property type="molecule type" value="Genomic_DNA"/>
</dbReference>
<dbReference type="PROSITE" id="PS51257">
    <property type="entry name" value="PROKAR_LIPOPROTEIN"/>
    <property type="match status" value="1"/>
</dbReference>
<reference evidence="2 4" key="1">
    <citation type="submission" date="2018-06" db="EMBL/GenBank/DDBJ databases">
        <authorList>
            <consortium name="Pathogen Informatics"/>
            <person name="Doyle S."/>
        </authorList>
    </citation>
    <scope>NUCLEOTIDE SEQUENCE [LARGE SCALE GENOMIC DNA]</scope>
    <source>
        <strain evidence="2 4">NCTC13160</strain>
    </source>
</reference>